<evidence type="ECO:0000313" key="1">
    <source>
        <dbReference type="EMBL" id="CAL1685586.1"/>
    </source>
</evidence>
<dbReference type="AlphaFoldDB" id="A0AAV2P179"/>
<name>A0AAV2P179_9HYME</name>
<gene>
    <name evidence="1" type="ORF">LPLAT_LOCUS11039</name>
</gene>
<organism evidence="1 2">
    <name type="scientific">Lasius platythorax</name>
    <dbReference type="NCBI Taxonomy" id="488582"/>
    <lineage>
        <taxon>Eukaryota</taxon>
        <taxon>Metazoa</taxon>
        <taxon>Ecdysozoa</taxon>
        <taxon>Arthropoda</taxon>
        <taxon>Hexapoda</taxon>
        <taxon>Insecta</taxon>
        <taxon>Pterygota</taxon>
        <taxon>Neoptera</taxon>
        <taxon>Endopterygota</taxon>
        <taxon>Hymenoptera</taxon>
        <taxon>Apocrita</taxon>
        <taxon>Aculeata</taxon>
        <taxon>Formicoidea</taxon>
        <taxon>Formicidae</taxon>
        <taxon>Formicinae</taxon>
        <taxon>Lasius</taxon>
        <taxon>Lasius</taxon>
    </lineage>
</organism>
<sequence length="67" mass="7579">MARMSARSRYRTRRIGDGDEMIACFSPQHGIRMDGTIYGCYGSEDALRALPQRNLCILYEIGGSHRP</sequence>
<proteinExistence type="predicted"/>
<dbReference type="Proteomes" id="UP001497644">
    <property type="component" value="Chromosome 6"/>
</dbReference>
<reference evidence="1" key="1">
    <citation type="submission" date="2024-04" db="EMBL/GenBank/DDBJ databases">
        <authorList>
            <consortium name="Molecular Ecology Group"/>
        </authorList>
    </citation>
    <scope>NUCLEOTIDE SEQUENCE</scope>
</reference>
<keyword evidence="2" id="KW-1185">Reference proteome</keyword>
<accession>A0AAV2P179</accession>
<protein>
    <submittedName>
        <fullName evidence="1">Uncharacterized protein</fullName>
    </submittedName>
</protein>
<dbReference type="EMBL" id="OZ034829">
    <property type="protein sequence ID" value="CAL1685586.1"/>
    <property type="molecule type" value="Genomic_DNA"/>
</dbReference>
<evidence type="ECO:0000313" key="2">
    <source>
        <dbReference type="Proteomes" id="UP001497644"/>
    </source>
</evidence>